<evidence type="ECO:0000256" key="3">
    <source>
        <dbReference type="ARBA" id="ARBA00011950"/>
    </source>
</evidence>
<evidence type="ECO:0000256" key="9">
    <source>
        <dbReference type="ARBA" id="ARBA00029745"/>
    </source>
</evidence>
<comment type="similarity">
    <text evidence="2">Belongs to the MoaE family.</text>
</comment>
<proteinExistence type="inferred from homology"/>
<dbReference type="InterPro" id="IPR003448">
    <property type="entry name" value="Mopterin_biosynth_MoaE"/>
</dbReference>
<evidence type="ECO:0000256" key="6">
    <source>
        <dbReference type="ARBA" id="ARBA00023150"/>
    </source>
</evidence>
<dbReference type="FunFam" id="3.90.1170.40:FF:000003">
    <property type="entry name" value="Molybdopterin converting factor subunit 2"/>
    <property type="match status" value="1"/>
</dbReference>
<reference evidence="14 15" key="1">
    <citation type="submission" date="2017-10" db="EMBL/GenBank/DDBJ databases">
        <title>Bacillus sp. nov., a halophilic bacterium isolated from a Keqin Lake.</title>
        <authorList>
            <person name="Wang H."/>
        </authorList>
    </citation>
    <scope>NUCLEOTIDE SEQUENCE [LARGE SCALE GENOMIC DNA]</scope>
    <source>
        <strain evidence="14 15">KCTC 13187</strain>
    </source>
</reference>
<dbReference type="InterPro" id="IPR036563">
    <property type="entry name" value="MoaE_sf"/>
</dbReference>
<dbReference type="Gene3D" id="3.90.1170.40">
    <property type="entry name" value="Molybdopterin biosynthesis MoaE subunit"/>
    <property type="match status" value="1"/>
</dbReference>
<evidence type="ECO:0000256" key="10">
    <source>
        <dbReference type="ARBA" id="ARBA00030407"/>
    </source>
</evidence>
<dbReference type="OrthoDB" id="9803224at2"/>
<comment type="pathway">
    <text evidence="1">Cofactor biosynthesis; molybdopterin biosynthesis.</text>
</comment>
<evidence type="ECO:0000256" key="12">
    <source>
        <dbReference type="ARBA" id="ARBA00032474"/>
    </source>
</evidence>
<dbReference type="GO" id="GO:0006777">
    <property type="term" value="P:Mo-molybdopterin cofactor biosynthetic process"/>
    <property type="evidence" value="ECO:0007669"/>
    <property type="project" value="UniProtKB-KW"/>
</dbReference>
<evidence type="ECO:0000313" key="14">
    <source>
        <dbReference type="EMBL" id="RKL67751.1"/>
    </source>
</evidence>
<organism evidence="14 15">
    <name type="scientific">Salipaludibacillus neizhouensis</name>
    <dbReference type="NCBI Taxonomy" id="885475"/>
    <lineage>
        <taxon>Bacteria</taxon>
        <taxon>Bacillati</taxon>
        <taxon>Bacillota</taxon>
        <taxon>Bacilli</taxon>
        <taxon>Bacillales</taxon>
        <taxon>Bacillaceae</taxon>
    </lineage>
</organism>
<dbReference type="Pfam" id="PF02391">
    <property type="entry name" value="MoaE"/>
    <property type="match status" value="1"/>
</dbReference>
<dbReference type="CDD" id="cd00756">
    <property type="entry name" value="MoaE"/>
    <property type="match status" value="1"/>
</dbReference>
<gene>
    <name evidence="14" type="ORF">CR203_10420</name>
</gene>
<evidence type="ECO:0000256" key="4">
    <source>
        <dbReference type="ARBA" id="ARBA00013858"/>
    </source>
</evidence>
<dbReference type="EC" id="2.8.1.12" evidence="3"/>
<dbReference type="GO" id="GO:0030366">
    <property type="term" value="F:molybdopterin synthase activity"/>
    <property type="evidence" value="ECO:0007669"/>
    <property type="project" value="UniProtKB-EC"/>
</dbReference>
<dbReference type="SUPFAM" id="SSF54690">
    <property type="entry name" value="Molybdopterin synthase subunit MoaE"/>
    <property type="match status" value="1"/>
</dbReference>
<evidence type="ECO:0000256" key="7">
    <source>
        <dbReference type="ARBA" id="ARBA00025448"/>
    </source>
</evidence>
<comment type="subunit">
    <text evidence="8">Heterotetramer of 2 MoaD subunits and 2 MoaE subunits. Also stable as homodimer. The enzyme changes between these two forms during catalysis.</text>
</comment>
<sequence>MTVKNFEIIEKPIEVDHIIRKVEDRNAGAINTFIGTVREMTKGKKTLYLKYDAYIPMAEKKLAQIGKEINDRYADAKVAITHRIGALEISDIAVVIAVSTPHRADSFDASRYAIERIKEIVPIWKKEHWEDGEEWIGDQLENNAYPLGVPKEEDVIDD</sequence>
<comment type="catalytic activity">
    <reaction evidence="13">
        <text>2 [molybdopterin-synthase sulfur-carrier protein]-C-terminal-Gly-aminoethanethioate + cyclic pyranopterin phosphate + H2O = molybdopterin + 2 [molybdopterin-synthase sulfur-carrier protein]-C-terminal Gly-Gly + 2 H(+)</text>
        <dbReference type="Rhea" id="RHEA:26333"/>
        <dbReference type="Rhea" id="RHEA-COMP:12202"/>
        <dbReference type="Rhea" id="RHEA-COMP:19907"/>
        <dbReference type="ChEBI" id="CHEBI:15377"/>
        <dbReference type="ChEBI" id="CHEBI:15378"/>
        <dbReference type="ChEBI" id="CHEBI:58698"/>
        <dbReference type="ChEBI" id="CHEBI:59648"/>
        <dbReference type="ChEBI" id="CHEBI:90778"/>
        <dbReference type="ChEBI" id="CHEBI:232372"/>
        <dbReference type="EC" id="2.8.1.12"/>
    </reaction>
</comment>
<protein>
    <recommendedName>
        <fullName evidence="4">Molybdopterin synthase catalytic subunit</fullName>
        <ecNumber evidence="3">2.8.1.12</ecNumber>
    </recommendedName>
    <alternativeName>
        <fullName evidence="11">MPT synthase subunit 2</fullName>
    </alternativeName>
    <alternativeName>
        <fullName evidence="9">Molybdenum cofactor biosynthesis protein E</fullName>
    </alternativeName>
    <alternativeName>
        <fullName evidence="10">Molybdopterin-converting factor large subunit</fullName>
    </alternativeName>
    <alternativeName>
        <fullName evidence="12">Molybdopterin-converting factor subunit 2</fullName>
    </alternativeName>
</protein>
<evidence type="ECO:0000256" key="2">
    <source>
        <dbReference type="ARBA" id="ARBA00005426"/>
    </source>
</evidence>
<comment type="caution">
    <text evidence="14">The sequence shown here is derived from an EMBL/GenBank/DDBJ whole genome shotgun (WGS) entry which is preliminary data.</text>
</comment>
<dbReference type="EMBL" id="PDOE01000003">
    <property type="protein sequence ID" value="RKL67751.1"/>
    <property type="molecule type" value="Genomic_DNA"/>
</dbReference>
<evidence type="ECO:0000256" key="5">
    <source>
        <dbReference type="ARBA" id="ARBA00022679"/>
    </source>
</evidence>
<dbReference type="AlphaFoldDB" id="A0A3A9KBA1"/>
<evidence type="ECO:0000256" key="8">
    <source>
        <dbReference type="ARBA" id="ARBA00026066"/>
    </source>
</evidence>
<keyword evidence="15" id="KW-1185">Reference proteome</keyword>
<keyword evidence="6" id="KW-0501">Molybdenum cofactor biosynthesis</keyword>
<accession>A0A3A9KBA1</accession>
<comment type="function">
    <text evidence="7">Converts molybdopterin precursor Z into molybdopterin. This requires the incorporation of two sulfur atoms into precursor Z to generate a dithiolene group. The sulfur is provided by MoaD.</text>
</comment>
<evidence type="ECO:0000256" key="11">
    <source>
        <dbReference type="ARBA" id="ARBA00030781"/>
    </source>
</evidence>
<keyword evidence="5" id="KW-0808">Transferase</keyword>
<evidence type="ECO:0000313" key="15">
    <source>
        <dbReference type="Proteomes" id="UP000281498"/>
    </source>
</evidence>
<name>A0A3A9KBA1_9BACI</name>
<evidence type="ECO:0000256" key="1">
    <source>
        <dbReference type="ARBA" id="ARBA00005046"/>
    </source>
</evidence>
<dbReference type="Proteomes" id="UP000281498">
    <property type="component" value="Unassembled WGS sequence"/>
</dbReference>
<evidence type="ECO:0000256" key="13">
    <source>
        <dbReference type="ARBA" id="ARBA00049878"/>
    </source>
</evidence>
<dbReference type="RefSeq" id="WP_110935087.1">
    <property type="nucleotide sequence ID" value="NZ_KZ614146.1"/>
</dbReference>
<dbReference type="PANTHER" id="PTHR23404">
    <property type="entry name" value="MOLYBDOPTERIN SYNTHASE RELATED"/>
    <property type="match status" value="1"/>
</dbReference>